<evidence type="ECO:0000313" key="3">
    <source>
        <dbReference type="Proteomes" id="UP000414233"/>
    </source>
</evidence>
<keyword evidence="3" id="KW-1185">Reference proteome</keyword>
<proteinExistence type="predicted"/>
<dbReference type="Proteomes" id="UP000414233">
    <property type="component" value="Unassembled WGS sequence"/>
</dbReference>
<sequence length="257" mass="25489">MKKTFIAVAAVLALTAGSAMAGGDGDEELSVSSNTEINNVANVRTCLFFFGFNWVDGEAKANIGNEQLTFNNTLEPGKMKHHHKDHGDDPTATVGGGALAKASGNIGVNVAAGVGNNQSNDVALAAIDADNVFAAATSVSHQKTFGNSEKRMTNTATLDGGALADAKGNIGVNIAAGAGNNQENALAASINKSGVLAMATGTNDQTTSGNKETGVVDMATLGGGALAGAVGNIGVNLAAGVGNNQHNSLAIAVGAKL</sequence>
<feature type="signal peptide" evidence="1">
    <location>
        <begin position="1"/>
        <end position="21"/>
    </location>
</feature>
<feature type="chain" id="PRO_5022933772" description="Trimeric autotransporter adhesin YadA-like stalk domain-containing protein" evidence="1">
    <location>
        <begin position="22"/>
        <end position="257"/>
    </location>
</feature>
<dbReference type="EMBL" id="CABPRZ010000006">
    <property type="protein sequence ID" value="VVD98824.1"/>
    <property type="molecule type" value="Genomic_DNA"/>
</dbReference>
<name>A0A5E4UJ19_9BURK</name>
<protein>
    <recommendedName>
        <fullName evidence="4">Trimeric autotransporter adhesin YadA-like stalk domain-containing protein</fullName>
    </recommendedName>
</protein>
<evidence type="ECO:0000313" key="2">
    <source>
        <dbReference type="EMBL" id="VVD98824.1"/>
    </source>
</evidence>
<accession>A0A5E4UJ19</accession>
<dbReference type="RefSeq" id="WP_150696849.1">
    <property type="nucleotide sequence ID" value="NZ_CABPRZ010000006.1"/>
</dbReference>
<reference evidence="2 3" key="1">
    <citation type="submission" date="2019-08" db="EMBL/GenBank/DDBJ databases">
        <authorList>
            <person name="Peeters C."/>
        </authorList>
    </citation>
    <scope>NUCLEOTIDE SEQUENCE [LARGE SCALE GENOMIC DNA]</scope>
    <source>
        <strain evidence="2 3">LMG 30175</strain>
    </source>
</reference>
<keyword evidence="1" id="KW-0732">Signal</keyword>
<evidence type="ECO:0000256" key="1">
    <source>
        <dbReference type="SAM" id="SignalP"/>
    </source>
</evidence>
<evidence type="ECO:0008006" key="4">
    <source>
        <dbReference type="Google" id="ProtNLM"/>
    </source>
</evidence>
<dbReference type="AlphaFoldDB" id="A0A5E4UJ19"/>
<organism evidence="2 3">
    <name type="scientific">Pandoraea terrae</name>
    <dbReference type="NCBI Taxonomy" id="1537710"/>
    <lineage>
        <taxon>Bacteria</taxon>
        <taxon>Pseudomonadati</taxon>
        <taxon>Pseudomonadota</taxon>
        <taxon>Betaproteobacteria</taxon>
        <taxon>Burkholderiales</taxon>
        <taxon>Burkholderiaceae</taxon>
        <taxon>Pandoraea</taxon>
    </lineage>
</organism>
<gene>
    <name evidence="2" type="ORF">PTE30175_01951</name>
</gene>